<feature type="chain" id="PRO_5045640025" evidence="4">
    <location>
        <begin position="38"/>
        <end position="267"/>
    </location>
</feature>
<dbReference type="InterPro" id="IPR005950">
    <property type="entry name" value="ModA"/>
</dbReference>
<evidence type="ECO:0000313" key="5">
    <source>
        <dbReference type="EMBL" id="MBY6140322.1"/>
    </source>
</evidence>
<evidence type="ECO:0000313" key="6">
    <source>
        <dbReference type="Proteomes" id="UP000766629"/>
    </source>
</evidence>
<reference evidence="5 6" key="1">
    <citation type="submission" date="2021-06" db="EMBL/GenBank/DDBJ databases">
        <title>50 bacteria genomes isolated from Dapeng, Shenzhen, China.</title>
        <authorList>
            <person name="Zheng W."/>
            <person name="Yu S."/>
            <person name="Huang Y."/>
        </authorList>
    </citation>
    <scope>NUCLEOTIDE SEQUENCE [LARGE SCALE GENOMIC DNA]</scope>
    <source>
        <strain evidence="5 6">DP1N14-2</strain>
    </source>
</reference>
<proteinExistence type="inferred from homology"/>
<name>A0ABS7NGH4_9RHOB</name>
<dbReference type="SUPFAM" id="SSF53850">
    <property type="entry name" value="Periplasmic binding protein-like II"/>
    <property type="match status" value="1"/>
</dbReference>
<dbReference type="PANTHER" id="PTHR30632:SF17">
    <property type="entry name" value="MOLYBDATE-BINDING PROTEIN MODA"/>
    <property type="match status" value="1"/>
</dbReference>
<feature type="signal peptide" evidence="4">
    <location>
        <begin position="1"/>
        <end position="37"/>
    </location>
</feature>
<dbReference type="Pfam" id="PF13531">
    <property type="entry name" value="SBP_bac_11"/>
    <property type="match status" value="1"/>
</dbReference>
<gene>
    <name evidence="5" type="primary">modA</name>
    <name evidence="5" type="ORF">KUV26_12820</name>
</gene>
<evidence type="ECO:0000256" key="3">
    <source>
        <dbReference type="ARBA" id="ARBA00022729"/>
    </source>
</evidence>
<dbReference type="NCBIfam" id="TIGR01256">
    <property type="entry name" value="modA"/>
    <property type="match status" value="1"/>
</dbReference>
<dbReference type="Proteomes" id="UP000766629">
    <property type="component" value="Unassembled WGS sequence"/>
</dbReference>
<evidence type="ECO:0000256" key="2">
    <source>
        <dbReference type="ARBA" id="ARBA00022723"/>
    </source>
</evidence>
<keyword evidence="6" id="KW-1185">Reference proteome</keyword>
<protein>
    <submittedName>
        <fullName evidence="5">Molybdate ABC transporter substrate-binding protein</fullName>
    </submittedName>
</protein>
<keyword evidence="3 4" id="KW-0732">Signal</keyword>
<organism evidence="5 6">
    <name type="scientific">Leisingera daeponensis</name>
    <dbReference type="NCBI Taxonomy" id="405746"/>
    <lineage>
        <taxon>Bacteria</taxon>
        <taxon>Pseudomonadati</taxon>
        <taxon>Pseudomonadota</taxon>
        <taxon>Alphaproteobacteria</taxon>
        <taxon>Rhodobacterales</taxon>
        <taxon>Roseobacteraceae</taxon>
        <taxon>Leisingera</taxon>
    </lineage>
</organism>
<keyword evidence="2" id="KW-0479">Metal-binding</keyword>
<comment type="caution">
    <text evidence="5">The sequence shown here is derived from an EMBL/GenBank/DDBJ whole genome shotgun (WGS) entry which is preliminary data.</text>
</comment>
<sequence>MTEKQASNSSSFASPAHWRSLLAAGVFLLSLAGMAHAGITVFAAASTKTALDDIAAAYTADTGQNITFSYAGSPALARQIQLGAPADLFISANPGWMNVLQDEGLIDAGSRVDLLANRLVLIAHGTAVPPLNLETTDLAGLLGEGRLAMALVDAVPAGIYGKAALAALGQWPSVAPKVAQAANVRAALALVASGEAPMGVVYATDARASAGVSVIAAFPQDSHPPVIYPAAAVAGGNTGEAKAFLAYLRSPKGRDIFLQHGFGVPDQ</sequence>
<comment type="similarity">
    <text evidence="1">Belongs to the bacterial solute-binding protein ModA family.</text>
</comment>
<dbReference type="InterPro" id="IPR050682">
    <property type="entry name" value="ModA/WtpA"/>
</dbReference>
<dbReference type="EMBL" id="JAHVJA010000005">
    <property type="protein sequence ID" value="MBY6140322.1"/>
    <property type="molecule type" value="Genomic_DNA"/>
</dbReference>
<dbReference type="PANTHER" id="PTHR30632">
    <property type="entry name" value="MOLYBDATE-BINDING PERIPLASMIC PROTEIN"/>
    <property type="match status" value="1"/>
</dbReference>
<evidence type="ECO:0000256" key="4">
    <source>
        <dbReference type="SAM" id="SignalP"/>
    </source>
</evidence>
<accession>A0ABS7NGH4</accession>
<dbReference type="Gene3D" id="3.40.190.10">
    <property type="entry name" value="Periplasmic binding protein-like II"/>
    <property type="match status" value="2"/>
</dbReference>
<evidence type="ECO:0000256" key="1">
    <source>
        <dbReference type="ARBA" id="ARBA00009175"/>
    </source>
</evidence>
<dbReference type="PIRSF" id="PIRSF004846">
    <property type="entry name" value="ModA"/>
    <property type="match status" value="1"/>
</dbReference>